<gene>
    <name evidence="2" type="ORF">DILT_LOCUS4290</name>
</gene>
<proteinExistence type="predicted"/>
<dbReference type="AlphaFoldDB" id="A0A3P6TZK9"/>
<feature type="compositionally biased region" description="Basic and acidic residues" evidence="1">
    <location>
        <begin position="286"/>
        <end position="297"/>
    </location>
</feature>
<accession>A0A3P6TZK9</accession>
<dbReference type="OrthoDB" id="426865at2759"/>
<sequence>MEEFQYIDIWQIDEGKPSRPECLGPTFHLKPNCPICDSCYSDLYCSACVRSGAYSVVAKSKEELKIQEHPHFHGAPNCSKRVRCYFYLASGLFNFKYGRILKGLHGIFSFLIHPPDLYNKTGYTLGPEPTTSSHVALAHAVVAARTTAKLFDVWLPPSTRRLLCLENVFSGDFALRDNLAHAYLTVARAVQMICTVCGLTCLPADKLSWLGLPPDGPRAGAVGFKKPLTGLYVLCQAMQKLAFIGKSFDEPYFLELDTYEDTNLFEDTKLISLSLRRRQCRSVESPCRKGSPEHVSSHNDSVSCRKLPDEVQSRLESDEDVKSDGAHSTSLDWEFVDSDHLRDPYILPSDHSFYNSFWLLASPVQPQKTVSCRICLIEVGISEMFRNQELSSRLRGLHAEFSALDSLMSQCSACHNLCPTLTYCAHCSSSICKSCVEKHLVTVQNSVKSRIATLSTLRQKLTTCRSDLATITATTEGNDLRRVALTADIEDATELLNCACERAFERSMGDVTVEEMQGLERLTELQSQLDEADEIFHVLSCQLYDMKSEEVRSCF</sequence>
<keyword evidence="3" id="KW-1185">Reference proteome</keyword>
<feature type="region of interest" description="Disordered" evidence="1">
    <location>
        <begin position="285"/>
        <end position="305"/>
    </location>
</feature>
<evidence type="ECO:0000313" key="2">
    <source>
        <dbReference type="EMBL" id="VDK88909.1"/>
    </source>
</evidence>
<reference evidence="2 3" key="1">
    <citation type="submission" date="2018-11" db="EMBL/GenBank/DDBJ databases">
        <authorList>
            <consortium name="Pathogen Informatics"/>
        </authorList>
    </citation>
    <scope>NUCLEOTIDE SEQUENCE [LARGE SCALE GENOMIC DNA]</scope>
</reference>
<evidence type="ECO:0000256" key="1">
    <source>
        <dbReference type="SAM" id="MobiDB-lite"/>
    </source>
</evidence>
<organism evidence="2 3">
    <name type="scientific">Dibothriocephalus latus</name>
    <name type="common">Fish tapeworm</name>
    <name type="synonym">Diphyllobothrium latum</name>
    <dbReference type="NCBI Taxonomy" id="60516"/>
    <lineage>
        <taxon>Eukaryota</taxon>
        <taxon>Metazoa</taxon>
        <taxon>Spiralia</taxon>
        <taxon>Lophotrochozoa</taxon>
        <taxon>Platyhelminthes</taxon>
        <taxon>Cestoda</taxon>
        <taxon>Eucestoda</taxon>
        <taxon>Diphyllobothriidea</taxon>
        <taxon>Diphyllobothriidae</taxon>
        <taxon>Dibothriocephalus</taxon>
    </lineage>
</organism>
<dbReference type="EMBL" id="UYRU01045199">
    <property type="protein sequence ID" value="VDK88909.1"/>
    <property type="molecule type" value="Genomic_DNA"/>
</dbReference>
<name>A0A3P6TZK9_DIBLA</name>
<evidence type="ECO:0000313" key="3">
    <source>
        <dbReference type="Proteomes" id="UP000281553"/>
    </source>
</evidence>
<dbReference type="Proteomes" id="UP000281553">
    <property type="component" value="Unassembled WGS sequence"/>
</dbReference>
<protein>
    <submittedName>
        <fullName evidence="2">Uncharacterized protein</fullName>
    </submittedName>
</protein>